<keyword evidence="9" id="KW-1185">Reference proteome</keyword>
<dbReference type="GO" id="GO:0008270">
    <property type="term" value="F:zinc ion binding"/>
    <property type="evidence" value="ECO:0007669"/>
    <property type="project" value="UniProtKB-KW"/>
</dbReference>
<dbReference type="GO" id="GO:0006351">
    <property type="term" value="P:DNA-templated transcription"/>
    <property type="evidence" value="ECO:0007669"/>
    <property type="project" value="InterPro"/>
</dbReference>
<dbReference type="InterPro" id="IPR036864">
    <property type="entry name" value="Zn2-C6_fun-type_DNA-bd_sf"/>
</dbReference>
<keyword evidence="5" id="KW-0862">Zinc</keyword>
<dbReference type="AlphaFoldDB" id="A0A6A6T4E3"/>
<dbReference type="Gene3D" id="4.10.240.10">
    <property type="entry name" value="Zn(2)-C6 fungal-type DNA-binding domain"/>
    <property type="match status" value="1"/>
</dbReference>
<sequence length="565" mass="62967">MRRHFQTCPDKTDIHQIPARKRGRLVQACDTCRAKKSQCDSEHPCERCSLARTECSYLRMNGSSRADTERLPMVSSTSHLPDESHAGFSHGAAPFLMSYTDPSLEATTDAFAAVGAHAEAFTDFAGTSNGPIASSYNLEGVFESLFTGIFSEIATNSTQTADDLVSPEISPNYMLALQNRAEELICNLHARYKMGSELSKPSQHSFPLDLAKNIFTGPNLSKYVSAYFTYTHPHFPFLHRPTFDALSVPTPLLLAMFLSGSFGCIPQDDAISARQFYAIGEEYIFRHLEQEVIGSDQDESHGVSTIQAALLIVSLQSCFNNPAVRYRLRVKRHPVLVASLRSMALTGGRRTRSTDVVDWNDFVSEEMKIRLVTYVYVLDCMNTVFFNSPPLMTVAEMTGDMPCATALFEASTASEFAEQDAIISRFEAQSQSVKDLVSSLLHEDSHGCKLPDCSPAEPKHLLVAIFALHSVIFVSRTSLLLSSLYQPLLRATDRWKELWDAAHARQGLEQAHFVGFTKYGAELHWLARKLIKFAHEGNTKCRYMLAMPTDSLRDLHELIKLHSNG</sequence>
<dbReference type="SUPFAM" id="SSF57701">
    <property type="entry name" value="Zn2/Cys6 DNA-binding domain"/>
    <property type="match status" value="1"/>
</dbReference>
<feature type="domain" description="Zn(2)-C6 fungal-type" evidence="7">
    <location>
        <begin position="28"/>
        <end position="57"/>
    </location>
</feature>
<evidence type="ECO:0000259" key="7">
    <source>
        <dbReference type="PROSITE" id="PS50048"/>
    </source>
</evidence>
<organism evidence="8 9">
    <name type="scientific">Lophiostoma macrostomum CBS 122681</name>
    <dbReference type="NCBI Taxonomy" id="1314788"/>
    <lineage>
        <taxon>Eukaryota</taxon>
        <taxon>Fungi</taxon>
        <taxon>Dikarya</taxon>
        <taxon>Ascomycota</taxon>
        <taxon>Pezizomycotina</taxon>
        <taxon>Dothideomycetes</taxon>
        <taxon>Pleosporomycetidae</taxon>
        <taxon>Pleosporales</taxon>
        <taxon>Lophiostomataceae</taxon>
        <taxon>Lophiostoma</taxon>
    </lineage>
</organism>
<dbReference type="OrthoDB" id="3945418at2759"/>
<keyword evidence="3" id="KW-0677">Repeat</keyword>
<dbReference type="GO" id="GO:0000981">
    <property type="term" value="F:DNA-binding transcription factor activity, RNA polymerase II-specific"/>
    <property type="evidence" value="ECO:0007669"/>
    <property type="project" value="InterPro"/>
</dbReference>
<keyword evidence="6" id="KW-0539">Nucleus</keyword>
<dbReference type="Pfam" id="PF00172">
    <property type="entry name" value="Zn_clus"/>
    <property type="match status" value="1"/>
</dbReference>
<evidence type="ECO:0000313" key="9">
    <source>
        <dbReference type="Proteomes" id="UP000799324"/>
    </source>
</evidence>
<dbReference type="CDD" id="cd12148">
    <property type="entry name" value="fungal_TF_MHR"/>
    <property type="match status" value="1"/>
</dbReference>
<evidence type="ECO:0000256" key="3">
    <source>
        <dbReference type="ARBA" id="ARBA00022737"/>
    </source>
</evidence>
<dbReference type="Pfam" id="PF04082">
    <property type="entry name" value="Fungal_trans"/>
    <property type="match status" value="1"/>
</dbReference>
<proteinExistence type="predicted"/>
<dbReference type="PROSITE" id="PS00463">
    <property type="entry name" value="ZN2_CY6_FUNGAL_1"/>
    <property type="match status" value="1"/>
</dbReference>
<keyword evidence="4" id="KW-0863">Zinc-finger</keyword>
<evidence type="ECO:0000313" key="8">
    <source>
        <dbReference type="EMBL" id="KAF2653773.1"/>
    </source>
</evidence>
<evidence type="ECO:0000256" key="4">
    <source>
        <dbReference type="ARBA" id="ARBA00022771"/>
    </source>
</evidence>
<evidence type="ECO:0000256" key="6">
    <source>
        <dbReference type="ARBA" id="ARBA00023242"/>
    </source>
</evidence>
<gene>
    <name evidence="8" type="ORF">K491DRAFT_502298</name>
</gene>
<dbReference type="InterPro" id="IPR007219">
    <property type="entry name" value="XnlR_reg_dom"/>
</dbReference>
<dbReference type="PANTHER" id="PTHR40626">
    <property type="entry name" value="MIP31509P"/>
    <property type="match status" value="1"/>
</dbReference>
<evidence type="ECO:0000256" key="1">
    <source>
        <dbReference type="ARBA" id="ARBA00004123"/>
    </source>
</evidence>
<evidence type="ECO:0000256" key="2">
    <source>
        <dbReference type="ARBA" id="ARBA00022723"/>
    </source>
</evidence>
<keyword evidence="2" id="KW-0479">Metal-binding</keyword>
<evidence type="ECO:0000256" key="5">
    <source>
        <dbReference type="ARBA" id="ARBA00022833"/>
    </source>
</evidence>
<dbReference type="GO" id="GO:0005634">
    <property type="term" value="C:nucleus"/>
    <property type="evidence" value="ECO:0007669"/>
    <property type="project" value="UniProtKB-SubCell"/>
</dbReference>
<dbReference type="EMBL" id="MU004375">
    <property type="protein sequence ID" value="KAF2653773.1"/>
    <property type="molecule type" value="Genomic_DNA"/>
</dbReference>
<dbReference type="InterPro" id="IPR051059">
    <property type="entry name" value="VerF-like"/>
</dbReference>
<dbReference type="GO" id="GO:0000978">
    <property type="term" value="F:RNA polymerase II cis-regulatory region sequence-specific DNA binding"/>
    <property type="evidence" value="ECO:0007669"/>
    <property type="project" value="InterPro"/>
</dbReference>
<accession>A0A6A6T4E3</accession>
<name>A0A6A6T4E3_9PLEO</name>
<dbReference type="GO" id="GO:0000785">
    <property type="term" value="C:chromatin"/>
    <property type="evidence" value="ECO:0007669"/>
    <property type="project" value="TreeGrafter"/>
</dbReference>
<reference evidence="8" key="1">
    <citation type="journal article" date="2020" name="Stud. Mycol.">
        <title>101 Dothideomycetes genomes: a test case for predicting lifestyles and emergence of pathogens.</title>
        <authorList>
            <person name="Haridas S."/>
            <person name="Albert R."/>
            <person name="Binder M."/>
            <person name="Bloem J."/>
            <person name="Labutti K."/>
            <person name="Salamov A."/>
            <person name="Andreopoulos B."/>
            <person name="Baker S."/>
            <person name="Barry K."/>
            <person name="Bills G."/>
            <person name="Bluhm B."/>
            <person name="Cannon C."/>
            <person name="Castanera R."/>
            <person name="Culley D."/>
            <person name="Daum C."/>
            <person name="Ezra D."/>
            <person name="Gonzalez J."/>
            <person name="Henrissat B."/>
            <person name="Kuo A."/>
            <person name="Liang C."/>
            <person name="Lipzen A."/>
            <person name="Lutzoni F."/>
            <person name="Magnuson J."/>
            <person name="Mondo S."/>
            <person name="Nolan M."/>
            <person name="Ohm R."/>
            <person name="Pangilinan J."/>
            <person name="Park H.-J."/>
            <person name="Ramirez L."/>
            <person name="Alfaro M."/>
            <person name="Sun H."/>
            <person name="Tritt A."/>
            <person name="Yoshinaga Y."/>
            <person name="Zwiers L.-H."/>
            <person name="Turgeon B."/>
            <person name="Goodwin S."/>
            <person name="Spatafora J."/>
            <person name="Crous P."/>
            <person name="Grigoriev I."/>
        </authorList>
    </citation>
    <scope>NUCLEOTIDE SEQUENCE</scope>
    <source>
        <strain evidence="8">CBS 122681</strain>
    </source>
</reference>
<protein>
    <recommendedName>
        <fullName evidence="7">Zn(2)-C6 fungal-type domain-containing protein</fullName>
    </recommendedName>
</protein>
<dbReference type="PANTHER" id="PTHR40626:SF1">
    <property type="entry name" value="TRANSCRIPTION FACTOR WITH C2H2 AND ZN(2)-CYS(6) DNA BINDING DOMAIN (EUROFUNG)"/>
    <property type="match status" value="1"/>
</dbReference>
<dbReference type="CDD" id="cd00067">
    <property type="entry name" value="GAL4"/>
    <property type="match status" value="1"/>
</dbReference>
<dbReference type="SMART" id="SM00066">
    <property type="entry name" value="GAL4"/>
    <property type="match status" value="1"/>
</dbReference>
<dbReference type="InterPro" id="IPR001138">
    <property type="entry name" value="Zn2Cys6_DnaBD"/>
</dbReference>
<dbReference type="PROSITE" id="PS50048">
    <property type="entry name" value="ZN2_CY6_FUNGAL_2"/>
    <property type="match status" value="1"/>
</dbReference>
<comment type="subcellular location">
    <subcellularLocation>
        <location evidence="1">Nucleus</location>
    </subcellularLocation>
</comment>
<dbReference type="Proteomes" id="UP000799324">
    <property type="component" value="Unassembled WGS sequence"/>
</dbReference>